<sequence length="65" mass="7668">MTGKKQKMMSSDRGRLARLERKLQAVEAQISRLEKDRSLDFAKQDHFVLCRRPSLFAPWPSDLRH</sequence>
<name>A0A1B2EW56_9HYPH</name>
<dbReference type="KEGG" id="moc:BB934_38785"/>
<feature type="coiled-coil region" evidence="1">
    <location>
        <begin position="9"/>
        <end position="36"/>
    </location>
</feature>
<accession>A0A1B2EW56</accession>
<keyword evidence="1" id="KW-0175">Coiled coil</keyword>
<dbReference type="EMBL" id="CP016619">
    <property type="protein sequence ID" value="ANY84191.1"/>
    <property type="molecule type" value="Genomic_DNA"/>
</dbReference>
<evidence type="ECO:0000313" key="2">
    <source>
        <dbReference type="EMBL" id="ANY84191.1"/>
    </source>
</evidence>
<organism evidence="2">
    <name type="scientific">Microvirga ossetica</name>
    <dbReference type="NCBI Taxonomy" id="1882682"/>
    <lineage>
        <taxon>Bacteria</taxon>
        <taxon>Pseudomonadati</taxon>
        <taxon>Pseudomonadota</taxon>
        <taxon>Alphaproteobacteria</taxon>
        <taxon>Hyphomicrobiales</taxon>
        <taxon>Methylobacteriaceae</taxon>
        <taxon>Microvirga</taxon>
    </lineage>
</organism>
<keyword evidence="2" id="KW-0614">Plasmid</keyword>
<proteinExistence type="predicted"/>
<geneLocation type="plasmid" evidence="2">
    <name>unnamed2</name>
</geneLocation>
<protein>
    <submittedName>
        <fullName evidence="2">Uncharacterized protein</fullName>
    </submittedName>
</protein>
<evidence type="ECO:0000256" key="1">
    <source>
        <dbReference type="SAM" id="Coils"/>
    </source>
</evidence>
<reference evidence="2" key="1">
    <citation type="submission" date="2016-07" db="EMBL/GenBank/DDBJ databases">
        <title>Microvirga ossetica sp. nov. a new species of rhizobia isolated from root nodules of the legume species Vicia alpestris Steven originated from North Ossetia region in the Caucasus.</title>
        <authorList>
            <person name="Safronova V.I."/>
            <person name="Kuznetsova I.G."/>
            <person name="Sazanova A.L."/>
            <person name="Belimov A."/>
            <person name="Andronov E."/>
            <person name="Osledkin Y.S."/>
            <person name="Onishchuk O.P."/>
            <person name="Kurchak O.N."/>
            <person name="Shaposhnikov A.I."/>
            <person name="Willems A."/>
            <person name="Tikhonovich I.A."/>
        </authorList>
    </citation>
    <scope>NUCLEOTIDE SEQUENCE [LARGE SCALE GENOMIC DNA]</scope>
    <source>
        <strain evidence="2">V5/3M</strain>
        <plasmid evidence="2">unnamed2</plasmid>
    </source>
</reference>
<gene>
    <name evidence="2" type="ORF">BB934_38785</name>
</gene>
<dbReference type="AlphaFoldDB" id="A0A1B2EW56"/>
<dbReference type="OrthoDB" id="8020967at2"/>